<reference evidence="1" key="1">
    <citation type="submission" date="2014-09" db="EMBL/GenBank/DDBJ databases">
        <authorList>
            <person name="Magalhaes I.L.F."/>
            <person name="Oliveira U."/>
            <person name="Santos F.R."/>
            <person name="Vidigal T.H.D.A."/>
            <person name="Brescovit A.D."/>
            <person name="Santos A.J."/>
        </authorList>
    </citation>
    <scope>NUCLEOTIDE SEQUENCE</scope>
    <source>
        <tissue evidence="1">Shoot tissue taken approximately 20 cm above the soil surface</tissue>
    </source>
</reference>
<dbReference type="EMBL" id="GBRH01234644">
    <property type="protein sequence ID" value="JAD63251.1"/>
    <property type="molecule type" value="Transcribed_RNA"/>
</dbReference>
<protein>
    <submittedName>
        <fullName evidence="1">Uncharacterized protein</fullName>
    </submittedName>
</protein>
<evidence type="ECO:0000313" key="1">
    <source>
        <dbReference type="EMBL" id="JAD63251.1"/>
    </source>
</evidence>
<dbReference type="AlphaFoldDB" id="A0A0A9BIP8"/>
<proteinExistence type="predicted"/>
<accession>A0A0A9BIP8</accession>
<organism evidence="1">
    <name type="scientific">Arundo donax</name>
    <name type="common">Giant reed</name>
    <name type="synonym">Donax arundinaceus</name>
    <dbReference type="NCBI Taxonomy" id="35708"/>
    <lineage>
        <taxon>Eukaryota</taxon>
        <taxon>Viridiplantae</taxon>
        <taxon>Streptophyta</taxon>
        <taxon>Embryophyta</taxon>
        <taxon>Tracheophyta</taxon>
        <taxon>Spermatophyta</taxon>
        <taxon>Magnoliopsida</taxon>
        <taxon>Liliopsida</taxon>
        <taxon>Poales</taxon>
        <taxon>Poaceae</taxon>
        <taxon>PACMAD clade</taxon>
        <taxon>Arundinoideae</taxon>
        <taxon>Arundineae</taxon>
        <taxon>Arundo</taxon>
    </lineage>
</organism>
<name>A0A0A9BIP8_ARUDO</name>
<reference evidence="1" key="2">
    <citation type="journal article" date="2015" name="Data Brief">
        <title>Shoot transcriptome of the giant reed, Arundo donax.</title>
        <authorList>
            <person name="Barrero R.A."/>
            <person name="Guerrero F.D."/>
            <person name="Moolhuijzen P."/>
            <person name="Goolsby J.A."/>
            <person name="Tidwell J."/>
            <person name="Bellgard S.E."/>
            <person name="Bellgard M.I."/>
        </authorList>
    </citation>
    <scope>NUCLEOTIDE SEQUENCE</scope>
    <source>
        <tissue evidence="1">Shoot tissue taken approximately 20 cm above the soil surface</tissue>
    </source>
</reference>
<sequence length="27" mass="3042">MHKEINKHRAIGFILAKSNFGCSVIKV</sequence>